<dbReference type="AlphaFoldDB" id="A0A9X0MK59"/>
<protein>
    <submittedName>
        <fullName evidence="1">Uncharacterized protein</fullName>
    </submittedName>
</protein>
<evidence type="ECO:0000313" key="2">
    <source>
        <dbReference type="Proteomes" id="UP000075476"/>
    </source>
</evidence>
<dbReference type="EMBL" id="LOMO01000001">
    <property type="protein sequence ID" value="KXY51218.1"/>
    <property type="molecule type" value="Genomic_DNA"/>
</dbReference>
<reference evidence="1 2" key="1">
    <citation type="submission" date="2015-12" db="EMBL/GenBank/DDBJ databases">
        <title>Bacillus cereus Group isolate.</title>
        <authorList>
            <person name="Kovac J."/>
        </authorList>
    </citation>
    <scope>NUCLEOTIDE SEQUENCE [LARGE SCALE GENOMIC DNA]</scope>
    <source>
        <strain evidence="1 2">FSL K6-0073</strain>
    </source>
</reference>
<organism evidence="1 2">
    <name type="scientific">Bacillus cereus</name>
    <dbReference type="NCBI Taxonomy" id="1396"/>
    <lineage>
        <taxon>Bacteria</taxon>
        <taxon>Bacillati</taxon>
        <taxon>Bacillota</taxon>
        <taxon>Bacilli</taxon>
        <taxon>Bacillales</taxon>
        <taxon>Bacillaceae</taxon>
        <taxon>Bacillus</taxon>
        <taxon>Bacillus cereus group</taxon>
    </lineage>
</organism>
<comment type="caution">
    <text evidence="1">The sequence shown here is derived from an EMBL/GenBank/DDBJ whole genome shotgun (WGS) entry which is preliminary data.</text>
</comment>
<dbReference type="RefSeq" id="WP_061662556.1">
    <property type="nucleotide sequence ID" value="NZ_JARPPC010000002.1"/>
</dbReference>
<sequence>MNVNSNGYVKKAVVFDDILKVIKEKYAEVIRIRRFSFLNTSGLMDVKYQVEDRTYTGEIYFNEVYKEDYEYTEMNSPHVFLSMRGYGAPDIIHGIVKEFGGCFAVNQHKLKEMVKY</sequence>
<accession>A0A9X0MK59</accession>
<evidence type="ECO:0000313" key="1">
    <source>
        <dbReference type="EMBL" id="KXY51218.1"/>
    </source>
</evidence>
<proteinExistence type="predicted"/>
<dbReference type="Proteomes" id="UP000075476">
    <property type="component" value="Unassembled WGS sequence"/>
</dbReference>
<name>A0A9X0MK59_BACCE</name>
<gene>
    <name evidence="1" type="ORF">AT268_32505</name>
</gene>